<gene>
    <name evidence="1" type="ORF">BDW02DRAFT_185015</name>
</gene>
<dbReference type="Pfam" id="PF11951">
    <property type="entry name" value="Fungal_trans_2"/>
    <property type="match status" value="1"/>
</dbReference>
<dbReference type="OrthoDB" id="5386330at2759"/>
<dbReference type="InterPro" id="IPR021858">
    <property type="entry name" value="Fun_TF"/>
</dbReference>
<accession>A0A6A5K3I0</accession>
<proteinExistence type="predicted"/>
<dbReference type="EMBL" id="ML975470">
    <property type="protein sequence ID" value="KAF1829054.1"/>
    <property type="molecule type" value="Genomic_DNA"/>
</dbReference>
<sequence>MGVVRSDYEARSNSIRKKAAQFGLLAADDGCTSLTSNNTPFSELVHYYNTKLCAPTSESDQTRSFAPKIAPLTSESLRSLPSEIVSCILGISAVHMATRDPGNRATERIALETKVNLFERIKSLFQEPQNQRVDVLLCCMSLIFAMDLIENGVGRWRVHFTGALELLSSSGGPESLALHHPHLKPLLAQTLQIQTTSQLLLPLTSEGSWHVSRKGLATLCKDPEVRRAYFMPCPPRLMLAIYDLGVCAKTIFDAQGIPTMADVYSREWILSDVLHFQAEEGLQMIKETHRSPHEL</sequence>
<dbReference type="Proteomes" id="UP000800040">
    <property type="component" value="Unassembled WGS sequence"/>
</dbReference>
<organism evidence="1 2">
    <name type="scientific">Decorospora gaudefroyi</name>
    <dbReference type="NCBI Taxonomy" id="184978"/>
    <lineage>
        <taxon>Eukaryota</taxon>
        <taxon>Fungi</taxon>
        <taxon>Dikarya</taxon>
        <taxon>Ascomycota</taxon>
        <taxon>Pezizomycotina</taxon>
        <taxon>Dothideomycetes</taxon>
        <taxon>Pleosporomycetidae</taxon>
        <taxon>Pleosporales</taxon>
        <taxon>Pleosporineae</taxon>
        <taxon>Pleosporaceae</taxon>
        <taxon>Decorospora</taxon>
    </lineage>
</organism>
<evidence type="ECO:0000313" key="1">
    <source>
        <dbReference type="EMBL" id="KAF1829054.1"/>
    </source>
</evidence>
<evidence type="ECO:0000313" key="2">
    <source>
        <dbReference type="Proteomes" id="UP000800040"/>
    </source>
</evidence>
<keyword evidence="2" id="KW-1185">Reference proteome</keyword>
<protein>
    <submittedName>
        <fullName evidence="1">Uncharacterized protein</fullName>
    </submittedName>
</protein>
<name>A0A6A5K3I0_9PLEO</name>
<dbReference type="AlphaFoldDB" id="A0A6A5K3I0"/>
<reference evidence="1" key="1">
    <citation type="submission" date="2020-01" db="EMBL/GenBank/DDBJ databases">
        <authorList>
            <consortium name="DOE Joint Genome Institute"/>
            <person name="Haridas S."/>
            <person name="Albert R."/>
            <person name="Binder M."/>
            <person name="Bloem J."/>
            <person name="Labutti K."/>
            <person name="Salamov A."/>
            <person name="Andreopoulos B."/>
            <person name="Baker S.E."/>
            <person name="Barry K."/>
            <person name="Bills G."/>
            <person name="Bluhm B.H."/>
            <person name="Cannon C."/>
            <person name="Castanera R."/>
            <person name="Culley D.E."/>
            <person name="Daum C."/>
            <person name="Ezra D."/>
            <person name="Gonzalez J.B."/>
            <person name="Henrissat B."/>
            <person name="Kuo A."/>
            <person name="Liang C."/>
            <person name="Lipzen A."/>
            <person name="Lutzoni F."/>
            <person name="Magnuson J."/>
            <person name="Mondo S."/>
            <person name="Nolan M."/>
            <person name="Ohm R."/>
            <person name="Pangilinan J."/>
            <person name="Park H.-J."/>
            <person name="Ramirez L."/>
            <person name="Alfaro M."/>
            <person name="Sun H."/>
            <person name="Tritt A."/>
            <person name="Yoshinaga Y."/>
            <person name="Zwiers L.-H."/>
            <person name="Turgeon B.G."/>
            <person name="Goodwin S.B."/>
            <person name="Spatafora J.W."/>
            <person name="Crous P.W."/>
            <person name="Grigoriev I.V."/>
        </authorList>
    </citation>
    <scope>NUCLEOTIDE SEQUENCE</scope>
    <source>
        <strain evidence="1">P77</strain>
    </source>
</reference>